<proteinExistence type="predicted"/>
<sequence length="130" mass="14608">MGDTFDVIRVLNQRLGQTALEDLRRNEVPVGPVLLNRPRRAVEFLIPFVRGLEWDIRDTERITRRPEEALPRVKMPIPGPLTVDGRSWLVAPDGGQILTTPAHLATAIRRARRTLRDAPAVAGRHLSPIT</sequence>
<accession>A0ABW1F0S7</accession>
<evidence type="ECO:0000313" key="2">
    <source>
        <dbReference type="Proteomes" id="UP001596067"/>
    </source>
</evidence>
<dbReference type="Proteomes" id="UP001596067">
    <property type="component" value="Unassembled WGS sequence"/>
</dbReference>
<evidence type="ECO:0000313" key="1">
    <source>
        <dbReference type="EMBL" id="MFC5886759.1"/>
    </source>
</evidence>
<name>A0ABW1F0S7_9ACTN</name>
<gene>
    <name evidence="1" type="ORF">ACFP0N_17475</name>
</gene>
<organism evidence="1 2">
    <name type="scientific">Kitasatospora aburaviensis</name>
    <dbReference type="NCBI Taxonomy" id="67265"/>
    <lineage>
        <taxon>Bacteria</taxon>
        <taxon>Bacillati</taxon>
        <taxon>Actinomycetota</taxon>
        <taxon>Actinomycetes</taxon>
        <taxon>Kitasatosporales</taxon>
        <taxon>Streptomycetaceae</taxon>
        <taxon>Kitasatospora</taxon>
    </lineage>
</organism>
<reference evidence="2" key="1">
    <citation type="journal article" date="2019" name="Int. J. Syst. Evol. Microbiol.">
        <title>The Global Catalogue of Microorganisms (GCM) 10K type strain sequencing project: providing services to taxonomists for standard genome sequencing and annotation.</title>
        <authorList>
            <consortium name="The Broad Institute Genomics Platform"/>
            <consortium name="The Broad Institute Genome Sequencing Center for Infectious Disease"/>
            <person name="Wu L."/>
            <person name="Ma J."/>
        </authorList>
    </citation>
    <scope>NUCLEOTIDE SEQUENCE [LARGE SCALE GENOMIC DNA]</scope>
    <source>
        <strain evidence="2">CGMCC 4.1469</strain>
    </source>
</reference>
<keyword evidence="2" id="KW-1185">Reference proteome</keyword>
<protein>
    <submittedName>
        <fullName evidence="1">Uncharacterized protein</fullName>
    </submittedName>
</protein>
<dbReference type="RefSeq" id="WP_380235139.1">
    <property type="nucleotide sequence ID" value="NZ_JBHSOD010000020.1"/>
</dbReference>
<comment type="caution">
    <text evidence="1">The sequence shown here is derived from an EMBL/GenBank/DDBJ whole genome shotgun (WGS) entry which is preliminary data.</text>
</comment>
<dbReference type="EMBL" id="JBHSOD010000020">
    <property type="protein sequence ID" value="MFC5886759.1"/>
    <property type="molecule type" value="Genomic_DNA"/>
</dbReference>